<feature type="compositionally biased region" description="Basic and acidic residues" evidence="1">
    <location>
        <begin position="60"/>
        <end position="73"/>
    </location>
</feature>
<feature type="compositionally biased region" description="Pro residues" evidence="1">
    <location>
        <begin position="128"/>
        <end position="138"/>
    </location>
</feature>
<organism evidence="3 4">
    <name type="scientific">Fusarium equiseti</name>
    <name type="common">Fusarium scirpi</name>
    <dbReference type="NCBI Taxonomy" id="61235"/>
    <lineage>
        <taxon>Eukaryota</taxon>
        <taxon>Fungi</taxon>
        <taxon>Dikarya</taxon>
        <taxon>Ascomycota</taxon>
        <taxon>Pezizomycotina</taxon>
        <taxon>Sordariomycetes</taxon>
        <taxon>Hypocreomycetidae</taxon>
        <taxon>Hypocreales</taxon>
        <taxon>Nectriaceae</taxon>
        <taxon>Fusarium</taxon>
        <taxon>Fusarium incarnatum-equiseti species complex</taxon>
    </lineage>
</organism>
<name>A0A8J2J231_FUSEQ</name>
<comment type="caution">
    <text evidence="3">The sequence shown here is derived from an EMBL/GenBank/DDBJ whole genome shotgun (WGS) entry which is preliminary data.</text>
</comment>
<feature type="region of interest" description="Disordered" evidence="1">
    <location>
        <begin position="1"/>
        <end position="146"/>
    </location>
</feature>
<evidence type="ECO:0000313" key="4">
    <source>
        <dbReference type="Proteomes" id="UP000693738"/>
    </source>
</evidence>
<reference evidence="3" key="1">
    <citation type="submission" date="2021-05" db="EMBL/GenBank/DDBJ databases">
        <authorList>
            <person name="Khan N."/>
        </authorList>
    </citation>
    <scope>NUCLEOTIDE SEQUENCE</scope>
</reference>
<feature type="transmembrane region" description="Helical" evidence="2">
    <location>
        <begin position="208"/>
        <end position="227"/>
    </location>
</feature>
<feature type="compositionally biased region" description="Polar residues" evidence="1">
    <location>
        <begin position="81"/>
        <end position="106"/>
    </location>
</feature>
<protein>
    <recommendedName>
        <fullName evidence="5">Adhesin domain-containing protein</fullName>
    </recommendedName>
</protein>
<gene>
    <name evidence="3" type="ORF">FEQUK3_LOCUS10845</name>
</gene>
<evidence type="ECO:0000313" key="3">
    <source>
        <dbReference type="EMBL" id="CAG7565142.1"/>
    </source>
</evidence>
<feature type="region of interest" description="Disordered" evidence="1">
    <location>
        <begin position="230"/>
        <end position="252"/>
    </location>
</feature>
<dbReference type="EMBL" id="CAJSTJ010000174">
    <property type="protein sequence ID" value="CAG7565142.1"/>
    <property type="molecule type" value="Genomic_DNA"/>
</dbReference>
<dbReference type="Proteomes" id="UP000693738">
    <property type="component" value="Unassembled WGS sequence"/>
</dbReference>
<evidence type="ECO:0000256" key="1">
    <source>
        <dbReference type="SAM" id="MobiDB-lite"/>
    </source>
</evidence>
<dbReference type="AlphaFoldDB" id="A0A8J2J231"/>
<keyword evidence="2" id="KW-0812">Transmembrane</keyword>
<proteinExistence type="predicted"/>
<evidence type="ECO:0000256" key="2">
    <source>
        <dbReference type="SAM" id="Phobius"/>
    </source>
</evidence>
<feature type="region of interest" description="Disordered" evidence="1">
    <location>
        <begin position="165"/>
        <end position="188"/>
    </location>
</feature>
<feature type="compositionally biased region" description="Low complexity" evidence="1">
    <location>
        <begin position="36"/>
        <end position="45"/>
    </location>
</feature>
<evidence type="ECO:0008006" key="5">
    <source>
        <dbReference type="Google" id="ProtNLM"/>
    </source>
</evidence>
<accession>A0A8J2J231</accession>
<keyword evidence="2" id="KW-0472">Membrane</keyword>
<keyword evidence="2" id="KW-1133">Transmembrane helix</keyword>
<sequence>MPAPYSDNLYSADSDDEHDQGQPDALSPTDGYFHASSESSPSRSPHVPNVLVEDPSQLSRDAKVQEAERERRLLNNGGSAGTASLHQEQESAGGSDNPIASTPQPESQSQSQSQSYFQRISTFAHPVDAPPAYSPSPTSPTTVNNYQTFTSTATMGRPEETQPLITHSHAPQSMSNPPPDPSQDQPSRWRKFKDFGARLNIRRRIKTFLASLLIFTVVFMIFSSFTMSSSHGSHTSPVGDNDPVAPPSSDRDEFVWRPSKSCLNESVPLVKKVQELDIQSSRNLSIIQTVKDTLDNRGWTTHISGEVLLRPAEKSSPARIEVEFISNTKELSVDLKIHKESQLVELIVPRKIDWSVTDKAPCIQIRATIWAPRAAIINALTINTVQLDVNIAKGFVLGALDGVNIRTVSGDINAPAIDANNTKKDLVPYTLSSREIRVHTTSGQVTGWYPLYDLLDVGTVSGDITTNVGPKPANPQYVRPATFRVRSASGTIKVDEPIDRAQKASRPDREFPPRDYTVDIITASGDITADVAASSSASFKSQSGDLNLRVWPVLDSSLLIAAAGKPYLETDTKSGTTQVNVLEPLWTSLATIGGAIPPFEPYDPKTGHEPYIVLREDSDVAEVKVSKPAFSVLQSKHKSVSGSIKLSYPASWEGVLFAQSVSGSQDFQGKGLQITHEGGTFMKIIRGRKGKGYSSLEVNSVSGDQVALIGERDH</sequence>